<evidence type="ECO:0000256" key="1">
    <source>
        <dbReference type="SAM" id="SignalP"/>
    </source>
</evidence>
<dbReference type="PANTHER" id="PTHR39599:SF1">
    <property type="entry name" value="GPI-ANCHORED PROTEIN (EUROFUNG)"/>
    <property type="match status" value="1"/>
</dbReference>
<proteinExistence type="predicted"/>
<name>A0A8K0W4J8_9PLEO</name>
<protein>
    <submittedName>
        <fullName evidence="2">Uncharacterized protein</fullName>
    </submittedName>
</protein>
<dbReference type="EMBL" id="JAGMVJ010000001">
    <property type="protein sequence ID" value="KAH7095766.1"/>
    <property type="molecule type" value="Genomic_DNA"/>
</dbReference>
<dbReference type="OrthoDB" id="5410926at2759"/>
<comment type="caution">
    <text evidence="2">The sequence shown here is derived from an EMBL/GenBank/DDBJ whole genome shotgun (WGS) entry which is preliminary data.</text>
</comment>
<dbReference type="Proteomes" id="UP000813461">
    <property type="component" value="Unassembled WGS sequence"/>
</dbReference>
<sequence length="272" mass="27110">MRLHLAPLVLAPLAALAAQDIYAPFEPAVAQLSTTDNTTVLGDGSSSNNNDPIELLRRQNGNACATNYYACAAVNAPGLCCPRTAICTADSSRNVACCPQGAVCTGALGVPAATGTSFVLASTTTTFATTNTNQPFVQVTTAPNAAQRSTVQNAFFPFAYIATTYINAASCSAAYTSCQADAASCTTALANGAQGVTVSAPNGGATITAVPSVGLASAQSICASLSSQACYGLQVEACRSFDGQGNAAPTGACKGWGVAAGVAVGLAGQMLR</sequence>
<dbReference type="AlphaFoldDB" id="A0A8K0W4J8"/>
<evidence type="ECO:0000313" key="3">
    <source>
        <dbReference type="Proteomes" id="UP000813461"/>
    </source>
</evidence>
<evidence type="ECO:0000313" key="2">
    <source>
        <dbReference type="EMBL" id="KAH7095766.1"/>
    </source>
</evidence>
<gene>
    <name evidence="2" type="ORF">FB567DRAFT_39502</name>
</gene>
<feature type="signal peptide" evidence="1">
    <location>
        <begin position="1"/>
        <end position="18"/>
    </location>
</feature>
<feature type="chain" id="PRO_5035453866" evidence="1">
    <location>
        <begin position="19"/>
        <end position="272"/>
    </location>
</feature>
<reference evidence="2" key="1">
    <citation type="journal article" date="2021" name="Nat. Commun.">
        <title>Genetic determinants of endophytism in the Arabidopsis root mycobiome.</title>
        <authorList>
            <person name="Mesny F."/>
            <person name="Miyauchi S."/>
            <person name="Thiergart T."/>
            <person name="Pickel B."/>
            <person name="Atanasova L."/>
            <person name="Karlsson M."/>
            <person name="Huettel B."/>
            <person name="Barry K.W."/>
            <person name="Haridas S."/>
            <person name="Chen C."/>
            <person name="Bauer D."/>
            <person name="Andreopoulos W."/>
            <person name="Pangilinan J."/>
            <person name="LaButti K."/>
            <person name="Riley R."/>
            <person name="Lipzen A."/>
            <person name="Clum A."/>
            <person name="Drula E."/>
            <person name="Henrissat B."/>
            <person name="Kohler A."/>
            <person name="Grigoriev I.V."/>
            <person name="Martin F.M."/>
            <person name="Hacquard S."/>
        </authorList>
    </citation>
    <scope>NUCLEOTIDE SEQUENCE</scope>
    <source>
        <strain evidence="2">MPI-SDFR-AT-0120</strain>
    </source>
</reference>
<keyword evidence="1" id="KW-0732">Signal</keyword>
<keyword evidence="3" id="KW-1185">Reference proteome</keyword>
<organism evidence="2 3">
    <name type="scientific">Paraphoma chrysanthemicola</name>
    <dbReference type="NCBI Taxonomy" id="798071"/>
    <lineage>
        <taxon>Eukaryota</taxon>
        <taxon>Fungi</taxon>
        <taxon>Dikarya</taxon>
        <taxon>Ascomycota</taxon>
        <taxon>Pezizomycotina</taxon>
        <taxon>Dothideomycetes</taxon>
        <taxon>Pleosporomycetidae</taxon>
        <taxon>Pleosporales</taxon>
        <taxon>Pleosporineae</taxon>
        <taxon>Phaeosphaeriaceae</taxon>
        <taxon>Paraphoma</taxon>
    </lineage>
</organism>
<dbReference type="PANTHER" id="PTHR39599">
    <property type="entry name" value="GPI-ANCHORED PROTEIN (EUROFUNG)-RELATED-RELATED"/>
    <property type="match status" value="1"/>
</dbReference>
<accession>A0A8K0W4J8</accession>